<name>A0A1G5MTX1_AFIMA</name>
<evidence type="ECO:0000256" key="2">
    <source>
        <dbReference type="ARBA" id="ARBA00012534"/>
    </source>
</evidence>
<dbReference type="InterPro" id="IPR036804">
    <property type="entry name" value="CheR_N_sf"/>
</dbReference>
<comment type="catalytic activity">
    <reaction evidence="1">
        <text>L-glutamyl-[protein] + S-adenosyl-L-methionine = [protein]-L-glutamate 5-O-methyl ester + S-adenosyl-L-homocysteine</text>
        <dbReference type="Rhea" id="RHEA:24452"/>
        <dbReference type="Rhea" id="RHEA-COMP:10208"/>
        <dbReference type="Rhea" id="RHEA-COMP:10311"/>
        <dbReference type="ChEBI" id="CHEBI:29973"/>
        <dbReference type="ChEBI" id="CHEBI:57856"/>
        <dbReference type="ChEBI" id="CHEBI:59789"/>
        <dbReference type="ChEBI" id="CHEBI:82795"/>
        <dbReference type="EC" id="2.1.1.80"/>
    </reaction>
</comment>
<dbReference type="PROSITE" id="PS50123">
    <property type="entry name" value="CHER"/>
    <property type="match status" value="1"/>
</dbReference>
<keyword evidence="8" id="KW-1185">Reference proteome</keyword>
<dbReference type="SUPFAM" id="SSF53335">
    <property type="entry name" value="S-adenosyl-L-methionine-dependent methyltransferases"/>
    <property type="match status" value="1"/>
</dbReference>
<accession>A0A1G5MTX1</accession>
<dbReference type="InterPro" id="IPR022641">
    <property type="entry name" value="CheR_N"/>
</dbReference>
<dbReference type="PANTHER" id="PTHR24422:SF21">
    <property type="entry name" value="CHEMOTAXIS PROTEIN METHYLTRANSFERASE 1"/>
    <property type="match status" value="1"/>
</dbReference>
<evidence type="ECO:0000313" key="7">
    <source>
        <dbReference type="EMBL" id="SCZ28727.1"/>
    </source>
</evidence>
<dbReference type="InterPro" id="IPR000780">
    <property type="entry name" value="CheR_MeTrfase"/>
</dbReference>
<reference evidence="8" key="1">
    <citation type="submission" date="2016-10" db="EMBL/GenBank/DDBJ databases">
        <authorList>
            <person name="Varghese N."/>
            <person name="Submissions S."/>
        </authorList>
    </citation>
    <scope>NUCLEOTIDE SEQUENCE [LARGE SCALE GENOMIC DNA]</scope>
    <source>
        <strain evidence="8">DSM 2698</strain>
    </source>
</reference>
<evidence type="ECO:0000256" key="5">
    <source>
        <dbReference type="ARBA" id="ARBA00022691"/>
    </source>
</evidence>
<dbReference type="AlphaFoldDB" id="A0A1G5MTX1"/>
<dbReference type="Pfam" id="PF03705">
    <property type="entry name" value="CheR_N"/>
    <property type="match status" value="1"/>
</dbReference>
<dbReference type="GO" id="GO:0032259">
    <property type="term" value="P:methylation"/>
    <property type="evidence" value="ECO:0007669"/>
    <property type="project" value="UniProtKB-KW"/>
</dbReference>
<sequence length="278" mass="30885">MITPADYEFFQRYLKAQSGLVLQEGKTYLLESRLLPVATHFGLPSIAALAAKLRQGSMEIGKAVVDAMTTNESFFFRDKTPFDLFSDVMLPTLLRNRPVTQPLRIWCAAASSGQEPYSLAMILREKVGMVGGRKVEIIATDISDDMLKRASAGIYTQFEVQRGLPVQLLLKYFKKNGENWQISDDIRRMVTFRNLNLLHSFTTLGMLDIVFCRNVLIYFDAATKGDILDRVSRNLRPDGYLVLGGAETVVGVSSKFTLVPGQRNLYGLAGSQSAVVAA</sequence>
<dbReference type="Gene3D" id="1.10.155.10">
    <property type="entry name" value="Chemotaxis receptor methyltransferase CheR, N-terminal domain"/>
    <property type="match status" value="1"/>
</dbReference>
<dbReference type="RefSeq" id="WP_092810285.1">
    <property type="nucleotide sequence ID" value="NZ_FMVW01000002.1"/>
</dbReference>
<proteinExistence type="predicted"/>
<dbReference type="EC" id="2.1.1.80" evidence="2"/>
<dbReference type="InterPro" id="IPR029063">
    <property type="entry name" value="SAM-dependent_MTases_sf"/>
</dbReference>
<dbReference type="SUPFAM" id="SSF47757">
    <property type="entry name" value="Chemotaxis receptor methyltransferase CheR, N-terminal domain"/>
    <property type="match status" value="1"/>
</dbReference>
<evidence type="ECO:0000313" key="8">
    <source>
        <dbReference type="Proteomes" id="UP000199347"/>
    </source>
</evidence>
<dbReference type="Pfam" id="PF01739">
    <property type="entry name" value="CheR"/>
    <property type="match status" value="1"/>
</dbReference>
<feature type="domain" description="CheR-type methyltransferase" evidence="6">
    <location>
        <begin position="1"/>
        <end position="257"/>
    </location>
</feature>
<evidence type="ECO:0000256" key="1">
    <source>
        <dbReference type="ARBA" id="ARBA00001541"/>
    </source>
</evidence>
<protein>
    <recommendedName>
        <fullName evidence="2">protein-glutamate O-methyltransferase</fullName>
        <ecNumber evidence="2">2.1.1.80</ecNumber>
    </recommendedName>
</protein>
<organism evidence="7 8">
    <name type="scientific">Afifella marina DSM 2698</name>
    <dbReference type="NCBI Taxonomy" id="1120955"/>
    <lineage>
        <taxon>Bacteria</taxon>
        <taxon>Pseudomonadati</taxon>
        <taxon>Pseudomonadota</taxon>
        <taxon>Alphaproteobacteria</taxon>
        <taxon>Hyphomicrobiales</taxon>
        <taxon>Afifellaceae</taxon>
        <taxon>Afifella</taxon>
    </lineage>
</organism>
<dbReference type="PANTHER" id="PTHR24422">
    <property type="entry name" value="CHEMOTAXIS PROTEIN METHYLTRANSFERASE"/>
    <property type="match status" value="1"/>
</dbReference>
<dbReference type="Proteomes" id="UP000199347">
    <property type="component" value="Unassembled WGS sequence"/>
</dbReference>
<keyword evidence="3 7" id="KW-0489">Methyltransferase</keyword>
<dbReference type="SMART" id="SM00138">
    <property type="entry name" value="MeTrc"/>
    <property type="match status" value="1"/>
</dbReference>
<gene>
    <name evidence="7" type="ORF">SAMN03080610_01031</name>
</gene>
<dbReference type="InterPro" id="IPR022642">
    <property type="entry name" value="CheR_C"/>
</dbReference>
<dbReference type="GO" id="GO:0008983">
    <property type="term" value="F:protein-glutamate O-methyltransferase activity"/>
    <property type="evidence" value="ECO:0007669"/>
    <property type="project" value="UniProtKB-EC"/>
</dbReference>
<keyword evidence="5" id="KW-0949">S-adenosyl-L-methionine</keyword>
<keyword evidence="4 7" id="KW-0808">Transferase</keyword>
<dbReference type="Gene3D" id="3.40.50.150">
    <property type="entry name" value="Vaccinia Virus protein VP39"/>
    <property type="match status" value="1"/>
</dbReference>
<dbReference type="EMBL" id="FMVW01000002">
    <property type="protein sequence ID" value="SCZ28727.1"/>
    <property type="molecule type" value="Genomic_DNA"/>
</dbReference>
<dbReference type="InterPro" id="IPR050903">
    <property type="entry name" value="Bact_Chemotaxis_MeTrfase"/>
</dbReference>
<dbReference type="PRINTS" id="PR00996">
    <property type="entry name" value="CHERMTFRASE"/>
</dbReference>
<evidence type="ECO:0000256" key="4">
    <source>
        <dbReference type="ARBA" id="ARBA00022679"/>
    </source>
</evidence>
<evidence type="ECO:0000256" key="3">
    <source>
        <dbReference type="ARBA" id="ARBA00022603"/>
    </source>
</evidence>
<dbReference type="OrthoDB" id="9816309at2"/>
<evidence type="ECO:0000259" key="6">
    <source>
        <dbReference type="PROSITE" id="PS50123"/>
    </source>
</evidence>
<dbReference type="STRING" id="1120955.SAMN03080610_01031"/>